<dbReference type="InterPro" id="IPR000172">
    <property type="entry name" value="GMC_OxRdtase_N"/>
</dbReference>
<comment type="cofactor">
    <cofactor evidence="1 5">
        <name>FAD</name>
        <dbReference type="ChEBI" id="CHEBI:57692"/>
    </cofactor>
</comment>
<evidence type="ECO:0000256" key="3">
    <source>
        <dbReference type="ARBA" id="ARBA00022630"/>
    </source>
</evidence>
<dbReference type="PROSITE" id="PS00624">
    <property type="entry name" value="GMC_OXRED_2"/>
    <property type="match status" value="1"/>
</dbReference>
<comment type="caution">
    <text evidence="7">The sequence shown here is derived from an EMBL/GenBank/DDBJ whole genome shotgun (WGS) entry which is preliminary data.</text>
</comment>
<evidence type="ECO:0000259" key="6">
    <source>
        <dbReference type="PROSITE" id="PS00624"/>
    </source>
</evidence>
<evidence type="ECO:0000256" key="2">
    <source>
        <dbReference type="ARBA" id="ARBA00010790"/>
    </source>
</evidence>
<dbReference type="SUPFAM" id="SSF51905">
    <property type="entry name" value="FAD/NAD(P)-binding domain"/>
    <property type="match status" value="1"/>
</dbReference>
<dbReference type="Gene3D" id="3.50.50.60">
    <property type="entry name" value="FAD/NAD(P)-binding domain"/>
    <property type="match status" value="1"/>
</dbReference>
<sequence length="616" mass="69325">MSFFSISLDYNASCLSPTTGTAPDTFAAAFNFFAAAQCLLYDKPLPDDNIEDGATYDFIIVGGGSAGCVLANRLSEVKKWKILLIEAGPSPAIESYIPGLDKGIFGTIYDWQYYTQNDGVTNKANINNTVYWPRGKMLGGSNDFDYQRWYDAGNKDWSPSTIRNCFKKAESLQDQKLARNQGIRNFYGSKGPLVINTFNSTLRPETLNVLDAWNELGIKTVKDLNYANVMGSGIIRATAYNGHRGSTYEVYLKPIRRRENLYVITNAFVRKVLIYEDTKEVNGVEVQYGGKIINFFASKEVILSAGTINTPQILMLSGIGPKEHLESKNVRCIVDLPAVGKYLQDHLIIPVTIFGDEPEEQSQAKQHFGAIQYIYNQTGPLAQNSFTDVVALYARKRRALYPEFQNHLQIFGKNSPRLVRYLNSIPRYKQSVRESLINQNKNSSLYLFLFTLLHPYSTGFIYLNSSDPKDHPLIYAKYFNDTRDIDATVDGIKKLTEIVHTRFFKSINGRLGRISWPECDGFELDSDKYWSCIAINMVVSVYHPVGTARMGTDRKTSVVNSKLKVNDVKNLRVIDASVMMSHISGNTNGPVIMIGERGANLIKRDYGIDQPNDKCY</sequence>
<dbReference type="SUPFAM" id="SSF54373">
    <property type="entry name" value="FAD-linked reductases, C-terminal domain"/>
    <property type="match status" value="1"/>
</dbReference>
<dbReference type="InterPro" id="IPR012132">
    <property type="entry name" value="GMC_OxRdtase"/>
</dbReference>
<proteinExistence type="inferred from homology"/>
<dbReference type="Gene3D" id="3.30.560.10">
    <property type="entry name" value="Glucose Oxidase, domain 3"/>
    <property type="match status" value="1"/>
</dbReference>
<gene>
    <name evidence="7" type="ORF">ABMA28_014830</name>
</gene>
<reference evidence="7 8" key="1">
    <citation type="submission" date="2024-06" db="EMBL/GenBank/DDBJ databases">
        <title>A chromosome-level genome assembly of beet webworm, Loxostege sticticalis.</title>
        <authorList>
            <person name="Zhang Y."/>
        </authorList>
    </citation>
    <scope>NUCLEOTIDE SEQUENCE [LARGE SCALE GENOMIC DNA]</scope>
    <source>
        <strain evidence="7">AQ028</strain>
        <tissue evidence="7">Male pupae</tissue>
    </source>
</reference>
<keyword evidence="4 5" id="KW-0274">FAD</keyword>
<dbReference type="Pfam" id="PF05199">
    <property type="entry name" value="GMC_oxred_C"/>
    <property type="match status" value="1"/>
</dbReference>
<dbReference type="AlphaFoldDB" id="A0ABD0TDK8"/>
<keyword evidence="3" id="KW-0285">Flavoprotein</keyword>
<protein>
    <recommendedName>
        <fullName evidence="6">Glucose-methanol-choline oxidoreductase N-terminal domain-containing protein</fullName>
    </recommendedName>
</protein>
<dbReference type="EMBL" id="JBEDNZ010000006">
    <property type="protein sequence ID" value="KAL0841065.1"/>
    <property type="molecule type" value="Genomic_DNA"/>
</dbReference>
<organism evidence="7 8">
    <name type="scientific">Loxostege sticticalis</name>
    <name type="common">Beet webworm moth</name>
    <dbReference type="NCBI Taxonomy" id="481309"/>
    <lineage>
        <taxon>Eukaryota</taxon>
        <taxon>Metazoa</taxon>
        <taxon>Ecdysozoa</taxon>
        <taxon>Arthropoda</taxon>
        <taxon>Hexapoda</taxon>
        <taxon>Insecta</taxon>
        <taxon>Pterygota</taxon>
        <taxon>Neoptera</taxon>
        <taxon>Endopterygota</taxon>
        <taxon>Lepidoptera</taxon>
        <taxon>Glossata</taxon>
        <taxon>Ditrysia</taxon>
        <taxon>Pyraloidea</taxon>
        <taxon>Crambidae</taxon>
        <taxon>Pyraustinae</taxon>
        <taxon>Loxostege</taxon>
    </lineage>
</organism>
<evidence type="ECO:0000256" key="1">
    <source>
        <dbReference type="ARBA" id="ARBA00001974"/>
    </source>
</evidence>
<accession>A0ABD0TDK8</accession>
<feature type="binding site" evidence="5">
    <location>
        <position position="269"/>
    </location>
    <ligand>
        <name>FAD</name>
        <dbReference type="ChEBI" id="CHEBI:57692"/>
    </ligand>
</feature>
<dbReference type="InterPro" id="IPR036188">
    <property type="entry name" value="FAD/NAD-bd_sf"/>
</dbReference>
<dbReference type="PANTHER" id="PTHR11552:SF147">
    <property type="entry name" value="CHOLINE DEHYDROGENASE, MITOCHONDRIAL"/>
    <property type="match status" value="1"/>
</dbReference>
<comment type="similarity">
    <text evidence="2">Belongs to the GMC oxidoreductase family.</text>
</comment>
<name>A0ABD0TDK8_LOXSC</name>
<dbReference type="Pfam" id="PF00732">
    <property type="entry name" value="GMC_oxred_N"/>
    <property type="match status" value="1"/>
</dbReference>
<evidence type="ECO:0000313" key="7">
    <source>
        <dbReference type="EMBL" id="KAL0841065.1"/>
    </source>
</evidence>
<dbReference type="PANTHER" id="PTHR11552">
    <property type="entry name" value="GLUCOSE-METHANOL-CHOLINE GMC OXIDOREDUCTASE"/>
    <property type="match status" value="1"/>
</dbReference>
<evidence type="ECO:0000313" key="8">
    <source>
        <dbReference type="Proteomes" id="UP001549921"/>
    </source>
</evidence>
<dbReference type="Proteomes" id="UP001549921">
    <property type="component" value="Unassembled WGS sequence"/>
</dbReference>
<evidence type="ECO:0000256" key="5">
    <source>
        <dbReference type="PIRSR" id="PIRSR000137-2"/>
    </source>
</evidence>
<dbReference type="PIRSF" id="PIRSF000137">
    <property type="entry name" value="Alcohol_oxidase"/>
    <property type="match status" value="1"/>
</dbReference>
<dbReference type="InterPro" id="IPR007867">
    <property type="entry name" value="GMC_OxRtase_C"/>
</dbReference>
<feature type="domain" description="Glucose-methanol-choline oxidoreductase N-terminal" evidence="6">
    <location>
        <begin position="306"/>
        <end position="320"/>
    </location>
</feature>
<evidence type="ECO:0000256" key="4">
    <source>
        <dbReference type="ARBA" id="ARBA00022827"/>
    </source>
</evidence>